<accession>A0ABW2Y5B6</accession>
<dbReference type="Pfam" id="PF03993">
    <property type="entry name" value="DUF349"/>
    <property type="match status" value="3"/>
</dbReference>
<comment type="caution">
    <text evidence="2">The sequence shown here is derived from an EMBL/GenBank/DDBJ whole genome shotgun (WGS) entry which is preliminary data.</text>
</comment>
<proteinExistence type="predicted"/>
<dbReference type="RefSeq" id="WP_377938633.1">
    <property type="nucleotide sequence ID" value="NZ_JBHTHQ010000021.1"/>
</dbReference>
<evidence type="ECO:0000313" key="3">
    <source>
        <dbReference type="Proteomes" id="UP001597036"/>
    </source>
</evidence>
<evidence type="ECO:0000313" key="2">
    <source>
        <dbReference type="EMBL" id="MFD0704928.1"/>
    </source>
</evidence>
<feature type="region of interest" description="Disordered" evidence="1">
    <location>
        <begin position="386"/>
        <end position="439"/>
    </location>
</feature>
<protein>
    <submittedName>
        <fullName evidence="2">DUF349 domain-containing protein</fullName>
    </submittedName>
</protein>
<dbReference type="EMBL" id="JBHTHQ010000021">
    <property type="protein sequence ID" value="MFD0704928.1"/>
    <property type="molecule type" value="Genomic_DNA"/>
</dbReference>
<reference evidence="3" key="1">
    <citation type="journal article" date="2019" name="Int. J. Syst. Evol. Microbiol.">
        <title>The Global Catalogue of Microorganisms (GCM) 10K type strain sequencing project: providing services to taxonomists for standard genome sequencing and annotation.</title>
        <authorList>
            <consortium name="The Broad Institute Genomics Platform"/>
            <consortium name="The Broad Institute Genome Sequencing Center for Infectious Disease"/>
            <person name="Wu L."/>
            <person name="Ma J."/>
        </authorList>
    </citation>
    <scope>NUCLEOTIDE SEQUENCE [LARGE SCALE GENOMIC DNA]</scope>
    <source>
        <strain evidence="3">CCM 8604</strain>
    </source>
</reference>
<organism evidence="2 3">
    <name type="scientific">Alloscardovia venturai</name>
    <dbReference type="NCBI Taxonomy" id="1769421"/>
    <lineage>
        <taxon>Bacteria</taxon>
        <taxon>Bacillati</taxon>
        <taxon>Actinomycetota</taxon>
        <taxon>Actinomycetes</taxon>
        <taxon>Bifidobacteriales</taxon>
        <taxon>Bifidobacteriaceae</taxon>
        <taxon>Alloscardovia</taxon>
    </lineage>
</organism>
<evidence type="ECO:0000256" key="1">
    <source>
        <dbReference type="SAM" id="MobiDB-lite"/>
    </source>
</evidence>
<dbReference type="InterPro" id="IPR007139">
    <property type="entry name" value="DUF349"/>
</dbReference>
<name>A0ABW2Y5B6_9BIFI</name>
<feature type="compositionally biased region" description="Polar residues" evidence="1">
    <location>
        <begin position="408"/>
        <end position="417"/>
    </location>
</feature>
<gene>
    <name evidence="2" type="ORF">ACFQY8_04105</name>
</gene>
<dbReference type="Proteomes" id="UP001597036">
    <property type="component" value="Unassembled WGS sequence"/>
</dbReference>
<keyword evidence="3" id="KW-1185">Reference proteome</keyword>
<feature type="compositionally biased region" description="Basic and acidic residues" evidence="1">
    <location>
        <begin position="386"/>
        <end position="407"/>
    </location>
</feature>
<sequence>MSQDNATTPTPSPAAFAHMAAGATMKNQAHVSTYGDADLEAAKVFGRIADDGTVFVKDNGEEREIGQFADVENKDEALNLYARRYLDLKAKIDHARARFASSTIKTREIDETLESLIQEVQAPAIIGDLESVRASVESLKAFGNQAKEKIAQAHEAAVKAALAQRTTIVEEAEKLTASLGESTNWRNTGEKFNDLFVQWQNAQKTGARLDKKTADALWSRFSKARNTFNAQRRAWIAARDTARGAAREAKKAIIAQAEELKNSTDWGETSRKFTALMNDWKKAGRVGQIEDDNLWKQFRAAADTFFDARQADRDQMNAVEKENLAQKEALVAKAEALLPVNDIKAAKTARAALARIQDEWDTIGRVPRADVARIESRMDAVEKQIKQVEDSEWTRTDPEANARKSSFEEQLTAQLTQLDEKISTESDPHKKAQLQAERDAKAQWLAAVK</sequence>
<feature type="compositionally biased region" description="Basic and acidic residues" evidence="1">
    <location>
        <begin position="418"/>
        <end position="439"/>
    </location>
</feature>